<dbReference type="SUPFAM" id="SSF48403">
    <property type="entry name" value="Ankyrin repeat"/>
    <property type="match status" value="2"/>
</dbReference>
<dbReference type="PANTHER" id="PTHR46586:SF3">
    <property type="entry name" value="ANKYRIN REPEAT-CONTAINING PROTEIN"/>
    <property type="match status" value="1"/>
</dbReference>
<organism evidence="1">
    <name type="scientific">viral metagenome</name>
    <dbReference type="NCBI Taxonomy" id="1070528"/>
    <lineage>
        <taxon>unclassified sequences</taxon>
        <taxon>metagenomes</taxon>
        <taxon>organismal metagenomes</taxon>
    </lineage>
</organism>
<sequence>MLNSDICHQLFHILPISDKRSFVRTCKNIHRLSDHMPKIELSFQKMINDTYFTYVGRYNPLYKYTIELLFDGYDIPDRYIVPENQILYRYPRVYEKLGSFARLETIKKILTMHPYYLDNVKDLIKGAARANNIEILKWVCEKKKWKGIWYDDYATSAAIRGKNYETLTWLVEQGGMFSRSTFRNVREKGAILDYLMKYRYVSIDCYYIARSGHMDVIEYLYFDDPAMRLDRICEGAVCGGHLDILKFGYEKGYSLGKSFVCNHVYILEWLKETGLIQPDVNICTANLECLKYLQSIGIPIDEHAFANAIRFQNIEMIKYLHESGFPICLYPDLLAARTDNGLEILKLLVEWGYTLRDEVCHEAARHGNIEILEFAVSNGCRLDERVIAYAAYQGYLHVIIWARKKGCPWNAHACRNAEKSGNLDVLKWLRGVDRDKCGLISDETDICPWDNDIYFEVITNHHINILKFAIENGQKLSDEIYNLGINSDDKRIVEYMQSKN</sequence>
<name>A0A6C0CAH3_9ZZZZ</name>
<dbReference type="Gene3D" id="1.25.40.20">
    <property type="entry name" value="Ankyrin repeat-containing domain"/>
    <property type="match status" value="1"/>
</dbReference>
<dbReference type="InterPro" id="IPR036770">
    <property type="entry name" value="Ankyrin_rpt-contain_sf"/>
</dbReference>
<dbReference type="EMBL" id="MN739357">
    <property type="protein sequence ID" value="QHT00669.1"/>
    <property type="molecule type" value="Genomic_DNA"/>
</dbReference>
<dbReference type="InterPro" id="IPR052050">
    <property type="entry name" value="SecEffector_AnkRepeat"/>
</dbReference>
<dbReference type="AlphaFoldDB" id="A0A6C0CAH3"/>
<reference evidence="1" key="1">
    <citation type="journal article" date="2020" name="Nature">
        <title>Giant virus diversity and host interactions through global metagenomics.</title>
        <authorList>
            <person name="Schulz F."/>
            <person name="Roux S."/>
            <person name="Paez-Espino D."/>
            <person name="Jungbluth S."/>
            <person name="Walsh D.A."/>
            <person name="Denef V.J."/>
            <person name="McMahon K.D."/>
            <person name="Konstantinidis K.T."/>
            <person name="Eloe-Fadrosh E.A."/>
            <person name="Kyrpides N.C."/>
            <person name="Woyke T."/>
        </authorList>
    </citation>
    <scope>NUCLEOTIDE SEQUENCE</scope>
    <source>
        <strain evidence="1">GVMAG-M-3300020192-26</strain>
    </source>
</reference>
<evidence type="ECO:0000313" key="1">
    <source>
        <dbReference type="EMBL" id="QHT00669.1"/>
    </source>
</evidence>
<dbReference type="PANTHER" id="PTHR46586">
    <property type="entry name" value="ANKYRIN REPEAT-CONTAINING PROTEIN"/>
    <property type="match status" value="1"/>
</dbReference>
<proteinExistence type="predicted"/>
<accession>A0A6C0CAH3</accession>
<protein>
    <submittedName>
        <fullName evidence="1">Uncharacterized protein</fullName>
    </submittedName>
</protein>